<accession>A0AA36DQ24</accession>
<dbReference type="EMBL" id="CATQJL010000001">
    <property type="protein sequence ID" value="CAJ0590578.1"/>
    <property type="molecule type" value="Genomic_DNA"/>
</dbReference>
<feature type="compositionally biased region" description="Basic and acidic residues" evidence="1">
    <location>
        <begin position="48"/>
        <end position="59"/>
    </location>
</feature>
<gene>
    <name evidence="3" type="ORF">CYNAS_LOCUS2561</name>
</gene>
<dbReference type="Proteomes" id="UP001176961">
    <property type="component" value="Unassembled WGS sequence"/>
</dbReference>
<sequence length="74" mass="8577">MMLAKPEPIQFGNIPAVFLITAAAFFVMVFFICAAVCYIDRRIVKEEERRRSEMTESRYSRSRSQYSESDIESG</sequence>
<keyword evidence="4" id="KW-1185">Reference proteome</keyword>
<evidence type="ECO:0008006" key="5">
    <source>
        <dbReference type="Google" id="ProtNLM"/>
    </source>
</evidence>
<comment type="caution">
    <text evidence="3">The sequence shown here is derived from an EMBL/GenBank/DDBJ whole genome shotgun (WGS) entry which is preliminary data.</text>
</comment>
<evidence type="ECO:0000313" key="3">
    <source>
        <dbReference type="EMBL" id="CAJ0590578.1"/>
    </source>
</evidence>
<keyword evidence="2" id="KW-0472">Membrane</keyword>
<evidence type="ECO:0000313" key="4">
    <source>
        <dbReference type="Proteomes" id="UP001176961"/>
    </source>
</evidence>
<dbReference type="AlphaFoldDB" id="A0AA36DQ24"/>
<reference evidence="3" key="1">
    <citation type="submission" date="2023-07" db="EMBL/GenBank/DDBJ databases">
        <authorList>
            <consortium name="CYATHOMIX"/>
        </authorList>
    </citation>
    <scope>NUCLEOTIDE SEQUENCE</scope>
    <source>
        <strain evidence="3">N/A</strain>
    </source>
</reference>
<keyword evidence="2" id="KW-0812">Transmembrane</keyword>
<name>A0AA36DQ24_CYLNA</name>
<proteinExistence type="predicted"/>
<organism evidence="3 4">
    <name type="scientific">Cylicocyclus nassatus</name>
    <name type="common">Nematode worm</name>
    <dbReference type="NCBI Taxonomy" id="53992"/>
    <lineage>
        <taxon>Eukaryota</taxon>
        <taxon>Metazoa</taxon>
        <taxon>Ecdysozoa</taxon>
        <taxon>Nematoda</taxon>
        <taxon>Chromadorea</taxon>
        <taxon>Rhabditida</taxon>
        <taxon>Rhabditina</taxon>
        <taxon>Rhabditomorpha</taxon>
        <taxon>Strongyloidea</taxon>
        <taxon>Strongylidae</taxon>
        <taxon>Cylicocyclus</taxon>
    </lineage>
</organism>
<feature type="transmembrane region" description="Helical" evidence="2">
    <location>
        <begin position="16"/>
        <end position="39"/>
    </location>
</feature>
<evidence type="ECO:0000256" key="2">
    <source>
        <dbReference type="SAM" id="Phobius"/>
    </source>
</evidence>
<keyword evidence="2" id="KW-1133">Transmembrane helix</keyword>
<feature type="region of interest" description="Disordered" evidence="1">
    <location>
        <begin position="48"/>
        <end position="74"/>
    </location>
</feature>
<protein>
    <recommendedName>
        <fullName evidence="5">Transmembrane protein</fullName>
    </recommendedName>
</protein>
<evidence type="ECO:0000256" key="1">
    <source>
        <dbReference type="SAM" id="MobiDB-lite"/>
    </source>
</evidence>